<dbReference type="Gene3D" id="2.30.29.30">
    <property type="entry name" value="Pleckstrin-homology domain (PH domain)/Phosphotyrosine-binding domain (PTB)"/>
    <property type="match status" value="2"/>
</dbReference>
<dbReference type="GO" id="GO:0005547">
    <property type="term" value="F:phosphatidylinositol-3,4,5-trisphosphate binding"/>
    <property type="evidence" value="ECO:0007669"/>
    <property type="project" value="TreeGrafter"/>
</dbReference>
<accession>A0AAI9X953</accession>
<dbReference type="Pfam" id="PF02893">
    <property type="entry name" value="GRAM"/>
    <property type="match status" value="1"/>
</dbReference>
<feature type="region of interest" description="Disordered" evidence="1">
    <location>
        <begin position="1"/>
        <end position="41"/>
    </location>
</feature>
<evidence type="ECO:0000259" key="2">
    <source>
        <dbReference type="PROSITE" id="PS50003"/>
    </source>
</evidence>
<dbReference type="PANTHER" id="PTHR45899:SF2">
    <property type="entry name" value="RHO GTPASE ACTIVATING PROTEIN AT 15B, ISOFORM C"/>
    <property type="match status" value="1"/>
</dbReference>
<dbReference type="InterPro" id="IPR048066">
    <property type="entry name" value="ATG26_PH_GRAM1"/>
</dbReference>
<evidence type="ECO:0000313" key="4">
    <source>
        <dbReference type="Proteomes" id="UP001227192"/>
    </source>
</evidence>
<name>A0AAI9X953_PENTH</name>
<proteinExistence type="predicted"/>
<feature type="region of interest" description="Disordered" evidence="1">
    <location>
        <begin position="64"/>
        <end position="169"/>
    </location>
</feature>
<dbReference type="AlphaFoldDB" id="A0AAI9X953"/>
<dbReference type="InterPro" id="IPR052227">
    <property type="entry name" value="Arf-Rho-GAP_ANK-PH_domain"/>
</dbReference>
<keyword evidence="4" id="KW-1185">Reference proteome</keyword>
<protein>
    <submittedName>
        <fullName evidence="3">Sterol 3-beta-glucosyltransferase</fullName>
    </submittedName>
</protein>
<organism evidence="3 4">
    <name type="scientific">Penicillium thymicola</name>
    <dbReference type="NCBI Taxonomy" id="293382"/>
    <lineage>
        <taxon>Eukaryota</taxon>
        <taxon>Fungi</taxon>
        <taxon>Dikarya</taxon>
        <taxon>Ascomycota</taxon>
        <taxon>Pezizomycotina</taxon>
        <taxon>Eurotiomycetes</taxon>
        <taxon>Eurotiomycetidae</taxon>
        <taxon>Eurotiales</taxon>
        <taxon>Aspergillaceae</taxon>
        <taxon>Penicillium</taxon>
    </lineage>
</organism>
<evidence type="ECO:0000256" key="1">
    <source>
        <dbReference type="SAM" id="MobiDB-lite"/>
    </source>
</evidence>
<feature type="compositionally biased region" description="Basic and acidic residues" evidence="1">
    <location>
        <begin position="114"/>
        <end position="145"/>
    </location>
</feature>
<reference evidence="3" key="1">
    <citation type="submission" date="2015-06" db="EMBL/GenBank/DDBJ databases">
        <authorList>
            <person name="Nguyen H."/>
        </authorList>
    </citation>
    <scope>NUCLEOTIDE SEQUENCE</scope>
    <source>
        <strain evidence="3">DAOM 180753</strain>
    </source>
</reference>
<feature type="compositionally biased region" description="Basic and acidic residues" evidence="1">
    <location>
        <begin position="10"/>
        <end position="22"/>
    </location>
</feature>
<dbReference type="InterPro" id="IPR011993">
    <property type="entry name" value="PH-like_dom_sf"/>
</dbReference>
<dbReference type="SUPFAM" id="SSF50729">
    <property type="entry name" value="PH domain-like"/>
    <property type="match status" value="1"/>
</dbReference>
<comment type="caution">
    <text evidence="3">The sequence shown here is derived from an EMBL/GenBank/DDBJ whole genome shotgun (WGS) entry which is preliminary data.</text>
</comment>
<dbReference type="GO" id="GO:0005737">
    <property type="term" value="C:cytoplasm"/>
    <property type="evidence" value="ECO:0007669"/>
    <property type="project" value="TreeGrafter"/>
</dbReference>
<dbReference type="SMART" id="SM00233">
    <property type="entry name" value="PH"/>
    <property type="match status" value="1"/>
</dbReference>
<dbReference type="CDD" id="cd13215">
    <property type="entry name" value="PH-GRAM1_AGT26"/>
    <property type="match status" value="1"/>
</dbReference>
<dbReference type="PANTHER" id="PTHR45899">
    <property type="entry name" value="RHO GTPASE ACTIVATING PROTEIN AT 15B, ISOFORM C"/>
    <property type="match status" value="1"/>
</dbReference>
<dbReference type="PROSITE" id="PS50003">
    <property type="entry name" value="PH_DOMAIN"/>
    <property type="match status" value="1"/>
</dbReference>
<reference evidence="3" key="2">
    <citation type="journal article" date="2016" name="Fungal Biol.">
        <title>Ochratoxin A production by Penicillium thymicola.</title>
        <authorList>
            <person name="Nguyen H.D.T."/>
            <person name="McMullin D.R."/>
            <person name="Ponomareva E."/>
            <person name="Riley R."/>
            <person name="Pomraning K.R."/>
            <person name="Baker S.E."/>
            <person name="Seifert K.A."/>
        </authorList>
    </citation>
    <scope>NUCLEOTIDE SEQUENCE</scope>
    <source>
        <strain evidence="3">DAOM 180753</strain>
    </source>
</reference>
<evidence type="ECO:0000313" key="3">
    <source>
        <dbReference type="EMBL" id="KAJ9488475.1"/>
    </source>
</evidence>
<dbReference type="InterPro" id="IPR004182">
    <property type="entry name" value="GRAM"/>
</dbReference>
<dbReference type="EMBL" id="LACB01000116">
    <property type="protein sequence ID" value="KAJ9488475.1"/>
    <property type="molecule type" value="Genomic_DNA"/>
</dbReference>
<dbReference type="InterPro" id="IPR001849">
    <property type="entry name" value="PH_domain"/>
</dbReference>
<dbReference type="Proteomes" id="UP001227192">
    <property type="component" value="Unassembled WGS sequence"/>
</dbReference>
<gene>
    <name evidence="3" type="primary">atg26A</name>
    <name evidence="3" type="ORF">VN97_g4816</name>
</gene>
<sequence length="363" mass="40937">MKPTSSNRPFSDRVPDRFKDGDDAQFDFTAPPRGMGSRDGNVHYMQQSLFSMIAAVGSKSDFHARFDESSDSDGEMEEHPRIEQTSGKLASRRPVPSLDSHRASKTSESNTLVLEERGRRHQRTKSDNKLLQRLPRLDSEGRADESPNQPDSVLKVPPLRRTRSATPRAAPVLSRMVEAQSHFDLTPSTPYLPSNPNKAMEDQPQSSASALSTRLMKMFGFAKPEKVLVEYACSLLQSMLLQGYMYVTEGHICFYAYLPKKSNVAIKSGYLSKRGRKNPTYHRYWFALKGDVLSYYVDPSNLYFPSGHVDLRYGISASLAERKDGDAKDFQVTTDQRTYLFRADSATSAKEWCEGIIPNSECY</sequence>
<feature type="domain" description="PH" evidence="2">
    <location>
        <begin position="264"/>
        <end position="361"/>
    </location>
</feature>
<dbReference type="Pfam" id="PF00169">
    <property type="entry name" value="PH"/>
    <property type="match status" value="1"/>
</dbReference>